<reference evidence="1" key="1">
    <citation type="submission" date="2019-11" db="EMBL/GenBank/DDBJ databases">
        <authorList>
            <person name="Feng L."/>
        </authorList>
    </citation>
    <scope>NUCLEOTIDE SEQUENCE</scope>
    <source>
        <strain evidence="1">CParaputrificumLFYP93</strain>
    </source>
</reference>
<gene>
    <name evidence="1" type="ORF">CPLFYP93_02406</name>
</gene>
<protein>
    <submittedName>
        <fullName evidence="1">Uncharacterized protein</fullName>
    </submittedName>
</protein>
<accession>A0A6N3F635</accession>
<dbReference type="AlphaFoldDB" id="A0A6N3F635"/>
<organism evidence="1">
    <name type="scientific">Clostridium paraputrificum</name>
    <dbReference type="NCBI Taxonomy" id="29363"/>
    <lineage>
        <taxon>Bacteria</taxon>
        <taxon>Bacillati</taxon>
        <taxon>Bacillota</taxon>
        <taxon>Clostridia</taxon>
        <taxon>Eubacteriales</taxon>
        <taxon>Clostridiaceae</taxon>
        <taxon>Clostridium</taxon>
    </lineage>
</organism>
<dbReference type="EMBL" id="CACRTV010000057">
    <property type="protein sequence ID" value="VYU47452.1"/>
    <property type="molecule type" value="Genomic_DNA"/>
</dbReference>
<sequence length="244" mass="27977">MGDIKSSNSFRSVTKELKFEDIVEIDLQGKARFFHGSPNNFAPEDKEQNPKINLDFCNGDNKDFGKGFYLSATPEFCGWYIKEGGKSANSGIPVNCDHYYLYQCSVDKVVESSPNYLNLTNNLRALTKICYTGRFHCTEDEDVLSDYDAVLGWMVDDLNFVRIKRMLLSENLLVEDENPDFDGNINYVGLELNTLTDNQLDRIGDLIFLNDKHGAYQLAIKNKDIAENENYVTLHRPTREEIRR</sequence>
<dbReference type="RefSeq" id="WP_156561771.1">
    <property type="nucleotide sequence ID" value="NZ_CACRTV010000057.1"/>
</dbReference>
<evidence type="ECO:0000313" key="1">
    <source>
        <dbReference type="EMBL" id="VYU47452.1"/>
    </source>
</evidence>
<name>A0A6N3F635_9CLOT</name>
<proteinExistence type="predicted"/>